<keyword evidence="5 8" id="KW-0812">Transmembrane</keyword>
<comment type="subcellular location">
    <subcellularLocation>
        <location evidence="1">Cell membrane</location>
        <topology evidence="1">Multi-pass membrane protein</topology>
    </subcellularLocation>
</comment>
<dbReference type="GO" id="GO:0010041">
    <property type="term" value="P:response to iron(III) ion"/>
    <property type="evidence" value="ECO:0007669"/>
    <property type="project" value="TreeGrafter"/>
</dbReference>
<evidence type="ECO:0000256" key="6">
    <source>
        <dbReference type="ARBA" id="ARBA00022989"/>
    </source>
</evidence>
<dbReference type="InterPro" id="IPR050297">
    <property type="entry name" value="LipidA_mod_glycosyltrf_83"/>
</dbReference>
<reference evidence="10" key="1">
    <citation type="submission" date="2021-03" db="EMBL/GenBank/DDBJ databases">
        <title>novel species isolated from a fishpond in China.</title>
        <authorList>
            <person name="Lu H."/>
            <person name="Cai Z."/>
        </authorList>
    </citation>
    <scope>NUCLEOTIDE SEQUENCE</scope>
    <source>
        <strain evidence="10">JCM 30855</strain>
    </source>
</reference>
<keyword evidence="4" id="KW-0808">Transferase</keyword>
<feature type="transmembrane region" description="Helical" evidence="8">
    <location>
        <begin position="302"/>
        <end position="320"/>
    </location>
</feature>
<dbReference type="PANTHER" id="PTHR33908:SF3">
    <property type="entry name" value="UNDECAPRENYL PHOSPHATE-ALPHA-4-AMINO-4-DEOXY-L-ARABINOSE ARABINOSYL TRANSFERASE"/>
    <property type="match status" value="1"/>
</dbReference>
<sequence>MPDLPLSRQALRWLVLASLVLVLTGLGLRDPWPADEPRFAQVAMEMVQSGQWFFPTRGGELYPDKPPLFMWSIAVFYALLGSIKLAFLLPSALSALLTLYLVYDLGRRLWDEQTGILAAALLLLSLQFLLQAKTAQIDAMVCAWITLGCYGLLRGWLLGDHWRWIAVAGLAMGLGVITKGVGFLPLLMLLPYLAARHWAPRQQEQAPVWRWVWAAMIMLAVIALWLVPMLLMVWGSDDPSLQMYRDNILFKQTARRYADSWHHIKPFWYYLTSVIPLFWLPLSLLLPWLIPHWWRAVRSGDRRIVLPLGWILLVLLFFSLSPGKRGVYILPALPMLALVSAPYLQIILKGRWSNRLVWAVVTLLGLLLAGAGLAGLYGIEATRQLEASYDIHPWPFLLVTGLLGLLSSWLTLDHKALSWMLFVPALWLLYSTWGYLLLAPAKTPRHVFQTMMLHVPVNTELAIVGMKEQFLLFSPYNITHFGYHTPEQDQQRLAWHWLKSHPNGRVLMAGSEEIQCFNPDKAWDLGFAHRQNWLLMDSQTALPDCQPASVTIPEYRLEKIPTG</sequence>
<feature type="transmembrane region" description="Helical" evidence="8">
    <location>
        <begin position="356"/>
        <end position="379"/>
    </location>
</feature>
<dbReference type="InterPro" id="IPR038731">
    <property type="entry name" value="RgtA/B/C-like"/>
</dbReference>
<proteinExistence type="predicted"/>
<dbReference type="GO" id="GO:0005886">
    <property type="term" value="C:plasma membrane"/>
    <property type="evidence" value="ECO:0007669"/>
    <property type="project" value="UniProtKB-SubCell"/>
</dbReference>
<evidence type="ECO:0000256" key="7">
    <source>
        <dbReference type="ARBA" id="ARBA00023136"/>
    </source>
</evidence>
<feature type="transmembrane region" description="Helical" evidence="8">
    <location>
        <begin position="113"/>
        <end position="130"/>
    </location>
</feature>
<evidence type="ECO:0000313" key="10">
    <source>
        <dbReference type="EMBL" id="MBN7826853.1"/>
    </source>
</evidence>
<feature type="transmembrane region" description="Helical" evidence="8">
    <location>
        <begin position="326"/>
        <end position="344"/>
    </location>
</feature>
<keyword evidence="6 8" id="KW-1133">Transmembrane helix</keyword>
<keyword evidence="2" id="KW-1003">Cell membrane</keyword>
<feature type="transmembrane region" description="Helical" evidence="8">
    <location>
        <begin position="164"/>
        <end position="190"/>
    </location>
</feature>
<dbReference type="AlphaFoldDB" id="A0A939DQK5"/>
<dbReference type="RefSeq" id="WP_206574966.1">
    <property type="nucleotide sequence ID" value="NZ_JAFKCV010000011.1"/>
</dbReference>
<dbReference type="PANTHER" id="PTHR33908">
    <property type="entry name" value="MANNOSYLTRANSFERASE YKCB-RELATED"/>
    <property type="match status" value="1"/>
</dbReference>
<evidence type="ECO:0000256" key="5">
    <source>
        <dbReference type="ARBA" id="ARBA00022692"/>
    </source>
</evidence>
<feature type="transmembrane region" description="Helical" evidence="8">
    <location>
        <begin position="68"/>
        <end position="101"/>
    </location>
</feature>
<evidence type="ECO:0000259" key="9">
    <source>
        <dbReference type="Pfam" id="PF13231"/>
    </source>
</evidence>
<dbReference type="Proteomes" id="UP000664654">
    <property type="component" value="Unassembled WGS sequence"/>
</dbReference>
<name>A0A939DQK5_9ALTE</name>
<feature type="transmembrane region" description="Helical" evidence="8">
    <location>
        <begin position="211"/>
        <end position="234"/>
    </location>
</feature>
<feature type="domain" description="Glycosyltransferase RgtA/B/C/D-like" evidence="9">
    <location>
        <begin position="64"/>
        <end position="225"/>
    </location>
</feature>
<dbReference type="Pfam" id="PF13231">
    <property type="entry name" value="PMT_2"/>
    <property type="match status" value="1"/>
</dbReference>
<keyword evidence="11" id="KW-1185">Reference proteome</keyword>
<evidence type="ECO:0000256" key="4">
    <source>
        <dbReference type="ARBA" id="ARBA00022679"/>
    </source>
</evidence>
<comment type="caution">
    <text evidence="10">The sequence shown here is derived from an EMBL/GenBank/DDBJ whole genome shotgun (WGS) entry which is preliminary data.</text>
</comment>
<dbReference type="GO" id="GO:0016763">
    <property type="term" value="F:pentosyltransferase activity"/>
    <property type="evidence" value="ECO:0007669"/>
    <property type="project" value="TreeGrafter"/>
</dbReference>
<evidence type="ECO:0000256" key="8">
    <source>
        <dbReference type="SAM" id="Phobius"/>
    </source>
</evidence>
<evidence type="ECO:0000256" key="1">
    <source>
        <dbReference type="ARBA" id="ARBA00004651"/>
    </source>
</evidence>
<dbReference type="EMBL" id="JAFKCV010000011">
    <property type="protein sequence ID" value="MBN7826853.1"/>
    <property type="molecule type" value="Genomic_DNA"/>
</dbReference>
<keyword evidence="3" id="KW-0328">Glycosyltransferase</keyword>
<keyword evidence="7 8" id="KW-0472">Membrane</keyword>
<feature type="transmembrane region" description="Helical" evidence="8">
    <location>
        <begin position="137"/>
        <end position="158"/>
    </location>
</feature>
<gene>
    <name evidence="10" type="ORF">J0A66_16575</name>
</gene>
<protein>
    <submittedName>
        <fullName evidence="10">Glycosyltransferase family 39 protein</fullName>
    </submittedName>
</protein>
<organism evidence="10 11">
    <name type="scientific">Bowmanella dokdonensis</name>
    <dbReference type="NCBI Taxonomy" id="751969"/>
    <lineage>
        <taxon>Bacteria</taxon>
        <taxon>Pseudomonadati</taxon>
        <taxon>Pseudomonadota</taxon>
        <taxon>Gammaproteobacteria</taxon>
        <taxon>Alteromonadales</taxon>
        <taxon>Alteromonadaceae</taxon>
        <taxon>Bowmanella</taxon>
    </lineage>
</organism>
<feature type="transmembrane region" description="Helical" evidence="8">
    <location>
        <begin position="391"/>
        <end position="412"/>
    </location>
</feature>
<feature type="transmembrane region" description="Helical" evidence="8">
    <location>
        <begin position="267"/>
        <end position="290"/>
    </location>
</feature>
<feature type="transmembrane region" description="Helical" evidence="8">
    <location>
        <begin position="419"/>
        <end position="438"/>
    </location>
</feature>
<evidence type="ECO:0000256" key="3">
    <source>
        <dbReference type="ARBA" id="ARBA00022676"/>
    </source>
</evidence>
<accession>A0A939DQK5</accession>
<evidence type="ECO:0000256" key="2">
    <source>
        <dbReference type="ARBA" id="ARBA00022475"/>
    </source>
</evidence>
<dbReference type="GO" id="GO:0009103">
    <property type="term" value="P:lipopolysaccharide biosynthetic process"/>
    <property type="evidence" value="ECO:0007669"/>
    <property type="project" value="TreeGrafter"/>
</dbReference>
<evidence type="ECO:0000313" key="11">
    <source>
        <dbReference type="Proteomes" id="UP000664654"/>
    </source>
</evidence>